<evidence type="ECO:0000313" key="1">
    <source>
        <dbReference type="EMBL" id="EJK60861.1"/>
    </source>
</evidence>
<dbReference type="EMBL" id="AGNL01020630">
    <property type="protein sequence ID" value="EJK60861.1"/>
    <property type="molecule type" value="Genomic_DNA"/>
</dbReference>
<keyword evidence="2" id="KW-1185">Reference proteome</keyword>
<organism evidence="1 2">
    <name type="scientific">Thalassiosira oceanica</name>
    <name type="common">Marine diatom</name>
    <dbReference type="NCBI Taxonomy" id="159749"/>
    <lineage>
        <taxon>Eukaryota</taxon>
        <taxon>Sar</taxon>
        <taxon>Stramenopiles</taxon>
        <taxon>Ochrophyta</taxon>
        <taxon>Bacillariophyta</taxon>
        <taxon>Coscinodiscophyceae</taxon>
        <taxon>Thalassiosirophycidae</taxon>
        <taxon>Thalassiosirales</taxon>
        <taxon>Thalassiosiraceae</taxon>
        <taxon>Thalassiosira</taxon>
    </lineage>
</organism>
<name>K0SIL1_THAOC</name>
<sequence>MNSYRGERSPSFDFDAPSADVASLRRTTRRPRAPMAPAAWAWLRLMTRRARPISGLNLEDANILRSPGEGTSSLNVSRRGNDGEIFSSSPYYLKEIAIGRGRQTFRLQRKNLLAGYLLDLRLSRQADLQTSEDSEESFGRLDLLDLRLWPTAFIRNVLLANLLVRLCILQLRVRAPHRQEISPVRPRTLSSQRAAADRR</sequence>
<accession>K0SIL1</accession>
<protein>
    <submittedName>
        <fullName evidence="1">Uncharacterized protein</fullName>
    </submittedName>
</protein>
<dbReference type="Proteomes" id="UP000266841">
    <property type="component" value="Unassembled WGS sequence"/>
</dbReference>
<reference evidence="1 2" key="1">
    <citation type="journal article" date="2012" name="Genome Biol.">
        <title>Genome and low-iron response of an oceanic diatom adapted to chronic iron limitation.</title>
        <authorList>
            <person name="Lommer M."/>
            <person name="Specht M."/>
            <person name="Roy A.S."/>
            <person name="Kraemer L."/>
            <person name="Andreson R."/>
            <person name="Gutowska M.A."/>
            <person name="Wolf J."/>
            <person name="Bergner S.V."/>
            <person name="Schilhabel M.B."/>
            <person name="Klostermeier U.C."/>
            <person name="Beiko R.G."/>
            <person name="Rosenstiel P."/>
            <person name="Hippler M."/>
            <person name="Laroche J."/>
        </authorList>
    </citation>
    <scope>NUCLEOTIDE SEQUENCE [LARGE SCALE GENOMIC DNA]</scope>
    <source>
        <strain evidence="1 2">CCMP1005</strain>
    </source>
</reference>
<gene>
    <name evidence="1" type="ORF">THAOC_18724</name>
</gene>
<proteinExistence type="predicted"/>
<dbReference type="AlphaFoldDB" id="K0SIL1"/>
<evidence type="ECO:0000313" key="2">
    <source>
        <dbReference type="Proteomes" id="UP000266841"/>
    </source>
</evidence>
<comment type="caution">
    <text evidence="1">The sequence shown here is derived from an EMBL/GenBank/DDBJ whole genome shotgun (WGS) entry which is preliminary data.</text>
</comment>